<dbReference type="GO" id="GO:0004175">
    <property type="term" value="F:endopeptidase activity"/>
    <property type="evidence" value="ECO:0007669"/>
    <property type="project" value="UniProtKB-ARBA"/>
</dbReference>
<feature type="transmembrane region" description="Helical" evidence="1">
    <location>
        <begin position="134"/>
        <end position="153"/>
    </location>
</feature>
<dbReference type="InterPro" id="IPR003675">
    <property type="entry name" value="Rce1/LyrA-like_dom"/>
</dbReference>
<dbReference type="GO" id="GO:0006508">
    <property type="term" value="P:proteolysis"/>
    <property type="evidence" value="ECO:0007669"/>
    <property type="project" value="UniProtKB-KW"/>
</dbReference>
<dbReference type="Proteomes" id="UP000229523">
    <property type="component" value="Unassembled WGS sequence"/>
</dbReference>
<name>A0A2G5NMF7_9STAP</name>
<feature type="transmembrane region" description="Helical" evidence="1">
    <location>
        <begin position="103"/>
        <end position="122"/>
    </location>
</feature>
<feature type="transmembrane region" description="Helical" evidence="1">
    <location>
        <begin position="31"/>
        <end position="50"/>
    </location>
</feature>
<keyword evidence="3" id="KW-0645">Protease</keyword>
<feature type="transmembrane region" description="Helical" evidence="1">
    <location>
        <begin position="7"/>
        <end position="25"/>
    </location>
</feature>
<organism evidence="3 4">
    <name type="scientific">Macrococcoides goetzii</name>
    <dbReference type="NCBI Taxonomy" id="1891097"/>
    <lineage>
        <taxon>Bacteria</taxon>
        <taxon>Bacillati</taxon>
        <taxon>Bacillota</taxon>
        <taxon>Bacilli</taxon>
        <taxon>Bacillales</taxon>
        <taxon>Staphylococcaceae</taxon>
        <taxon>Macrococcoides</taxon>
    </lineage>
</organism>
<evidence type="ECO:0000313" key="4">
    <source>
        <dbReference type="Proteomes" id="UP000229523"/>
    </source>
</evidence>
<dbReference type="GO" id="GO:0008237">
    <property type="term" value="F:metallopeptidase activity"/>
    <property type="evidence" value="ECO:0007669"/>
    <property type="project" value="UniProtKB-KW"/>
</dbReference>
<dbReference type="EMBL" id="MJBI02000001">
    <property type="protein sequence ID" value="RAI83090.1"/>
    <property type="molecule type" value="Genomic_DNA"/>
</dbReference>
<reference evidence="3 4" key="1">
    <citation type="journal article" date="2018" name="Front. Microbiol.">
        <title>Description and Comparative Genomics of Macrococcus caseolyticus subsp. hominis subsp. nov., Macrococcus goetzii sp. nov., Macrococcus epidermidis sp. nov., and Macrococcus bohemicus sp. nov., Novel Macrococci From Human Clinical Material With Virulence Potential and Suspected Uptake of Foreign DNA by Natural Transformation.</title>
        <authorList>
            <person name="Maslanova I."/>
            <person name="Wertheimer Z."/>
            <person name="Sedlacek I."/>
            <person name="Svec P."/>
            <person name="Indrakova A."/>
            <person name="Kovarovic V."/>
            <person name="Schumann P."/>
            <person name="Sproer C."/>
            <person name="Kralova S."/>
            <person name="Sedo O."/>
            <person name="Kristofova L."/>
            <person name="Vrbovska V."/>
            <person name="Fuzik T."/>
            <person name="Petras P."/>
            <person name="Zdrahal Z."/>
            <person name="Ruzickova V."/>
            <person name="Doskar J."/>
            <person name="Pantucek R."/>
        </authorList>
    </citation>
    <scope>NUCLEOTIDE SEQUENCE [LARGE SCALE GENOMIC DNA]</scope>
    <source>
        <strain evidence="3 4">CCM 4927</strain>
    </source>
</reference>
<feature type="transmembrane region" description="Helical" evidence="1">
    <location>
        <begin position="62"/>
        <end position="83"/>
    </location>
</feature>
<evidence type="ECO:0000256" key="1">
    <source>
        <dbReference type="SAM" id="Phobius"/>
    </source>
</evidence>
<keyword evidence="1" id="KW-0472">Membrane</keyword>
<keyword evidence="1" id="KW-1133">Transmembrane helix</keyword>
<proteinExistence type="predicted"/>
<evidence type="ECO:0000313" key="3">
    <source>
        <dbReference type="EMBL" id="RAI83090.1"/>
    </source>
</evidence>
<dbReference type="GO" id="GO:0080120">
    <property type="term" value="P:CAAX-box protein maturation"/>
    <property type="evidence" value="ECO:0007669"/>
    <property type="project" value="UniProtKB-ARBA"/>
</dbReference>
<sequence length="199" mass="23244">MSMIKKPVYGFLILFTIFHIILFGMRSEHQVFWHLYTGLMLFSSIGYIFYERNIHSKRLLDAIITGILASFVIVILHTILSFIMKDITYFHLLKVIVGLGVYVKWQLIITLIISIPLQELFFRNMLQNYLDDRFNQFVSACIVSLCVTSLFMYSLSIELLLFIFLTQFILALSYHNTKRLITPILGQILAVILLMLIYS</sequence>
<gene>
    <name evidence="3" type="ORF">BFS35_005205</name>
</gene>
<feature type="transmembrane region" description="Helical" evidence="1">
    <location>
        <begin position="180"/>
        <end position="198"/>
    </location>
</feature>
<evidence type="ECO:0000259" key="2">
    <source>
        <dbReference type="Pfam" id="PF02517"/>
    </source>
</evidence>
<feature type="domain" description="CAAX prenyl protease 2/Lysostaphin resistance protein A-like" evidence="2">
    <location>
        <begin position="105"/>
        <end position="189"/>
    </location>
</feature>
<keyword evidence="1" id="KW-0812">Transmembrane</keyword>
<dbReference type="AlphaFoldDB" id="A0A2G5NMF7"/>
<comment type="caution">
    <text evidence="3">The sequence shown here is derived from an EMBL/GenBank/DDBJ whole genome shotgun (WGS) entry which is preliminary data.</text>
</comment>
<dbReference type="RefSeq" id="WP_099580578.1">
    <property type="nucleotide sequence ID" value="NZ_MJBI02000001.1"/>
</dbReference>
<keyword evidence="4" id="KW-1185">Reference proteome</keyword>
<accession>A0A2G5NMF7</accession>
<dbReference type="Pfam" id="PF02517">
    <property type="entry name" value="Rce1-like"/>
    <property type="match status" value="1"/>
</dbReference>
<keyword evidence="3" id="KW-0482">Metalloprotease</keyword>
<protein>
    <submittedName>
        <fullName evidence="3">CPBP family intramembrane metalloprotease</fullName>
    </submittedName>
</protein>
<keyword evidence="3" id="KW-0378">Hydrolase</keyword>